<keyword evidence="2" id="KW-1185">Reference proteome</keyword>
<reference evidence="1 2" key="1">
    <citation type="submission" date="2019-03" db="EMBL/GenBank/DDBJ databases">
        <title>Genomic Encyclopedia of Archaeal and Bacterial Type Strains, Phase II (KMG-II): from individual species to whole genera.</title>
        <authorList>
            <person name="Goeker M."/>
        </authorList>
    </citation>
    <scope>NUCLEOTIDE SEQUENCE [LARGE SCALE GENOMIC DNA]</scope>
    <source>
        <strain evidence="1 2">ATCC 25309</strain>
    </source>
</reference>
<name>A0A4R7S0Q7_9BACT</name>
<evidence type="ECO:0000313" key="1">
    <source>
        <dbReference type="EMBL" id="TDU71239.1"/>
    </source>
</evidence>
<dbReference type="EMBL" id="SOCA01000003">
    <property type="protein sequence ID" value="TDU71239.1"/>
    <property type="molecule type" value="Genomic_DNA"/>
</dbReference>
<dbReference type="AlphaFoldDB" id="A0A4R7S0Q7"/>
<dbReference type="Pfam" id="PF09720">
    <property type="entry name" value="Unstab_antitox"/>
    <property type="match status" value="1"/>
</dbReference>
<sequence>MVLESIPALTKLTSDERLILAAELWRENIVNEEGDTDPEMVQMLRERLEKYQTQPEAVSTWDDVKARLTAR</sequence>
<protein>
    <submittedName>
        <fullName evidence="1">Putative addiction module component (TIGR02574 family)</fullName>
    </submittedName>
</protein>
<proteinExistence type="predicted"/>
<dbReference type="Proteomes" id="UP000295662">
    <property type="component" value="Unassembled WGS sequence"/>
</dbReference>
<comment type="caution">
    <text evidence="1">The sequence shown here is derived from an EMBL/GenBank/DDBJ whole genome shotgun (WGS) entry which is preliminary data.</text>
</comment>
<dbReference type="InterPro" id="IPR013406">
    <property type="entry name" value="CHP02574_addiction_mod"/>
</dbReference>
<evidence type="ECO:0000313" key="2">
    <source>
        <dbReference type="Proteomes" id="UP000295662"/>
    </source>
</evidence>
<organism evidence="1 2">
    <name type="scientific">Prosthecobacter fusiformis</name>
    <dbReference type="NCBI Taxonomy" id="48464"/>
    <lineage>
        <taxon>Bacteria</taxon>
        <taxon>Pseudomonadati</taxon>
        <taxon>Verrucomicrobiota</taxon>
        <taxon>Verrucomicrobiia</taxon>
        <taxon>Verrucomicrobiales</taxon>
        <taxon>Verrucomicrobiaceae</taxon>
        <taxon>Prosthecobacter</taxon>
    </lineage>
</organism>
<dbReference type="OrthoDB" id="8909055at2"/>
<accession>A0A4R7S0Q7</accession>
<gene>
    <name evidence="1" type="ORF">EI77_02361</name>
</gene>
<dbReference type="RefSeq" id="WP_133795407.1">
    <property type="nucleotide sequence ID" value="NZ_SOCA01000003.1"/>
</dbReference>